<keyword evidence="9" id="KW-1185">Reference proteome</keyword>
<evidence type="ECO:0000256" key="3">
    <source>
        <dbReference type="ARBA" id="ARBA00022692"/>
    </source>
</evidence>
<evidence type="ECO:0000313" key="9">
    <source>
        <dbReference type="Proteomes" id="UP000184275"/>
    </source>
</evidence>
<feature type="transmembrane region" description="Helical" evidence="6">
    <location>
        <begin position="169"/>
        <end position="190"/>
    </location>
</feature>
<dbReference type="GO" id="GO:0005886">
    <property type="term" value="C:plasma membrane"/>
    <property type="evidence" value="ECO:0007669"/>
    <property type="project" value="UniProtKB-SubCell"/>
</dbReference>
<keyword evidence="8" id="KW-0808">Transferase</keyword>
<evidence type="ECO:0000313" key="8">
    <source>
        <dbReference type="EMBL" id="SHK97059.1"/>
    </source>
</evidence>
<keyword evidence="3 6" id="KW-0812">Transmembrane</keyword>
<proteinExistence type="predicted"/>
<reference evidence="9" key="1">
    <citation type="submission" date="2016-11" db="EMBL/GenBank/DDBJ databases">
        <authorList>
            <person name="Varghese N."/>
            <person name="Submissions S."/>
        </authorList>
    </citation>
    <scope>NUCLEOTIDE SEQUENCE [LARGE SCALE GENOMIC DNA]</scope>
    <source>
        <strain evidence="9">UWOS</strain>
    </source>
</reference>
<dbReference type="Proteomes" id="UP000184275">
    <property type="component" value="Unassembled WGS sequence"/>
</dbReference>
<dbReference type="InterPro" id="IPR017850">
    <property type="entry name" value="Alkaline_phosphatase_core_sf"/>
</dbReference>
<evidence type="ECO:0000256" key="6">
    <source>
        <dbReference type="SAM" id="Phobius"/>
    </source>
</evidence>
<protein>
    <submittedName>
        <fullName evidence="8">Phosphoglycerol transferase MdoB</fullName>
    </submittedName>
</protein>
<keyword evidence="4 6" id="KW-1133">Transmembrane helix</keyword>
<sequence length="649" mass="73586">MPLFKNPFVLITSFAFLLQTVLFVFFYALPDPLGLSMLEMFSGKMLWQISMTYGAILVLSAFFAFAKAPRALSVFYVFYFFFAIVDYEVFRWTHQRLSYSYIRTYFHFSNISDSTTTSTLGGEPGTVLYLSALFITIAAATAFCIFWTLRNRKKKKAGISTRLVFSKKLPIAMLVSGLVLSVIPLVLFLAGTRGVKTIPLVQFPVDMRFTLGKHTITAPILHIAAEETFEFVRDNYKVTPERIADLDAFLPRSFAENRVDADYPGFRKELSGTFKATHPYNIVFIFGESFKGRIFNQMLEGDTTLAPHIWKLANGGYFSHGGTLWFKNAFSGSYPTVRGTMATYLGFPSHPNRDLPSFYASNHFKGFPEYLTDYTRAYVTISNPIFDHTLPFVERFFDSWESLSDPEIAGAMDSLGADKAIQTLEKLPTDKNWLLIFNTIATHIPFRNYPEAFAEKSDDAMKRYRTALRYTDIQLGRFLDALSKREDLERTVVIIVGDHDTPVDSVDYRVPQPLGVAASQIFIGIFSADSLLQQGLNIREDVASQLDLGPTILDLSQVRAPSHFWGYDLLAEERPAEQPSLFYTQNAYYLGFRDSVITGGLDNDDVFVGKDYIFSRTNDSLSRLWRKRAIGASQVLRSLLRNDKMMPAK</sequence>
<evidence type="ECO:0000256" key="2">
    <source>
        <dbReference type="ARBA" id="ARBA00022475"/>
    </source>
</evidence>
<accession>A0A1M6WTZ1</accession>
<feature type="transmembrane region" description="Helical" evidence="6">
    <location>
        <begin position="45"/>
        <end position="65"/>
    </location>
</feature>
<feature type="domain" description="Sulfatase N-terminal" evidence="7">
    <location>
        <begin position="281"/>
        <end position="556"/>
    </location>
</feature>
<gene>
    <name evidence="8" type="ORF">SAMN05720469_1272</name>
</gene>
<dbReference type="SUPFAM" id="SSF53649">
    <property type="entry name" value="Alkaline phosphatase-like"/>
    <property type="match status" value="1"/>
</dbReference>
<feature type="transmembrane region" description="Helical" evidence="6">
    <location>
        <begin position="72"/>
        <end position="90"/>
    </location>
</feature>
<organism evidence="8 9">
    <name type="scientific">Fibrobacter intestinalis</name>
    <dbReference type="NCBI Taxonomy" id="28122"/>
    <lineage>
        <taxon>Bacteria</taxon>
        <taxon>Pseudomonadati</taxon>
        <taxon>Fibrobacterota</taxon>
        <taxon>Fibrobacteria</taxon>
        <taxon>Fibrobacterales</taxon>
        <taxon>Fibrobacteraceae</taxon>
        <taxon>Fibrobacter</taxon>
    </lineage>
</organism>
<dbReference type="InterPro" id="IPR000917">
    <property type="entry name" value="Sulfatase_N"/>
</dbReference>
<dbReference type="PANTHER" id="PTHR47371:SF3">
    <property type="entry name" value="PHOSPHOGLYCEROL TRANSFERASE I"/>
    <property type="match status" value="1"/>
</dbReference>
<dbReference type="Pfam" id="PF00884">
    <property type="entry name" value="Sulfatase"/>
    <property type="match status" value="1"/>
</dbReference>
<dbReference type="AlphaFoldDB" id="A0A1M6WTZ1"/>
<dbReference type="Gene3D" id="3.40.720.10">
    <property type="entry name" value="Alkaline Phosphatase, subunit A"/>
    <property type="match status" value="1"/>
</dbReference>
<keyword evidence="5 6" id="KW-0472">Membrane</keyword>
<feature type="transmembrane region" description="Helical" evidence="6">
    <location>
        <begin position="127"/>
        <end position="149"/>
    </location>
</feature>
<dbReference type="EMBL" id="FRAW01000027">
    <property type="protein sequence ID" value="SHK97059.1"/>
    <property type="molecule type" value="Genomic_DNA"/>
</dbReference>
<comment type="subcellular location">
    <subcellularLocation>
        <location evidence="1">Cell membrane</location>
        <topology evidence="1">Multi-pass membrane protein</topology>
    </subcellularLocation>
</comment>
<evidence type="ECO:0000259" key="7">
    <source>
        <dbReference type="Pfam" id="PF00884"/>
    </source>
</evidence>
<feature type="transmembrane region" description="Helical" evidence="6">
    <location>
        <begin position="7"/>
        <end position="29"/>
    </location>
</feature>
<dbReference type="PANTHER" id="PTHR47371">
    <property type="entry name" value="LIPOTEICHOIC ACID SYNTHASE"/>
    <property type="match status" value="1"/>
</dbReference>
<dbReference type="GO" id="GO:0016740">
    <property type="term" value="F:transferase activity"/>
    <property type="evidence" value="ECO:0007669"/>
    <property type="project" value="UniProtKB-KW"/>
</dbReference>
<dbReference type="RefSeq" id="WP_244889384.1">
    <property type="nucleotide sequence ID" value="NZ_FRAW01000027.1"/>
</dbReference>
<evidence type="ECO:0000256" key="5">
    <source>
        <dbReference type="ARBA" id="ARBA00023136"/>
    </source>
</evidence>
<keyword evidence="2" id="KW-1003">Cell membrane</keyword>
<evidence type="ECO:0000256" key="1">
    <source>
        <dbReference type="ARBA" id="ARBA00004651"/>
    </source>
</evidence>
<name>A0A1M6WTZ1_9BACT</name>
<evidence type="ECO:0000256" key="4">
    <source>
        <dbReference type="ARBA" id="ARBA00022989"/>
    </source>
</evidence>
<dbReference type="InterPro" id="IPR050448">
    <property type="entry name" value="OpgB/LTA_synthase_biosynth"/>
</dbReference>